<dbReference type="Pfam" id="PF02635">
    <property type="entry name" value="DsrE"/>
    <property type="match status" value="1"/>
</dbReference>
<reference evidence="1 2" key="1">
    <citation type="submission" date="2017-08" db="EMBL/GenBank/DDBJ databases">
        <title>Complete genome of Colwellia sp. NB097-1, a psychrophile bacterium ioslated from Bering Sea.</title>
        <authorList>
            <person name="Chen X."/>
        </authorList>
    </citation>
    <scope>NUCLEOTIDE SEQUENCE [LARGE SCALE GENOMIC DNA]</scope>
    <source>
        <strain evidence="1 2">NB097-1</strain>
    </source>
</reference>
<name>A0A222G584_9GAMM</name>
<proteinExistence type="predicted"/>
<dbReference type="SUPFAM" id="SSF75169">
    <property type="entry name" value="DsrEFH-like"/>
    <property type="match status" value="1"/>
</dbReference>
<dbReference type="KEGG" id="cber:B5D82_03940"/>
<sequence length="173" mass="18922">MIIFALITTNIAMASADKFSAGPVIKNYGKHAKVQQDLKLENNATFNVAFDIGEQGGVGKVNGKIETLARFINMHVANGVPLENINLALVVHGKAGFDLLKEQLYQEKFQQKNANNALLQNLMKNQVTIYLCGQSAAYHNITNEMIMPGVKMALSAMTAHAVLQNQGYTLNPF</sequence>
<organism evidence="1 2">
    <name type="scientific">Cognaticolwellia beringensis</name>
    <dbReference type="NCBI Taxonomy" id="1967665"/>
    <lineage>
        <taxon>Bacteria</taxon>
        <taxon>Pseudomonadati</taxon>
        <taxon>Pseudomonadota</taxon>
        <taxon>Gammaproteobacteria</taxon>
        <taxon>Alteromonadales</taxon>
        <taxon>Colwelliaceae</taxon>
        <taxon>Cognaticolwellia</taxon>
    </lineage>
</organism>
<accession>A0A222G584</accession>
<evidence type="ECO:0000313" key="1">
    <source>
        <dbReference type="EMBL" id="ASP46999.1"/>
    </source>
</evidence>
<dbReference type="OrthoDB" id="7206705at2"/>
<dbReference type="InterPro" id="IPR027396">
    <property type="entry name" value="DsrEFH-like"/>
</dbReference>
<dbReference type="EMBL" id="CP020465">
    <property type="protein sequence ID" value="ASP46999.1"/>
    <property type="molecule type" value="Genomic_DNA"/>
</dbReference>
<dbReference type="Proteomes" id="UP000202259">
    <property type="component" value="Chromosome"/>
</dbReference>
<dbReference type="Gene3D" id="3.40.1260.10">
    <property type="entry name" value="DsrEFH-like"/>
    <property type="match status" value="1"/>
</dbReference>
<dbReference type="PANTHER" id="PTHR37691:SF1">
    <property type="entry name" value="BLR3518 PROTEIN"/>
    <property type="match status" value="1"/>
</dbReference>
<dbReference type="AlphaFoldDB" id="A0A222G584"/>
<dbReference type="PANTHER" id="PTHR37691">
    <property type="entry name" value="BLR3518 PROTEIN"/>
    <property type="match status" value="1"/>
</dbReference>
<dbReference type="InterPro" id="IPR003787">
    <property type="entry name" value="Sulphur_relay_DsrE/F-like"/>
</dbReference>
<keyword evidence="2" id="KW-1185">Reference proteome</keyword>
<protein>
    <submittedName>
        <fullName evidence="1">Uncharacterized protein</fullName>
    </submittedName>
</protein>
<gene>
    <name evidence="1" type="ORF">B5D82_03940</name>
</gene>
<evidence type="ECO:0000313" key="2">
    <source>
        <dbReference type="Proteomes" id="UP000202259"/>
    </source>
</evidence>